<evidence type="ECO:0000313" key="1">
    <source>
        <dbReference type="EMBL" id="KAG9196116.1"/>
    </source>
</evidence>
<dbReference type="EMBL" id="JAANER010000001">
    <property type="protein sequence ID" value="KAG9196116.1"/>
    <property type="molecule type" value="Genomic_DNA"/>
</dbReference>
<sequence>MEMSPFPELTLAAADNLRRLVPDGSHMQNMATYINDACGNYRRAVDSNSNAIRADDKYFVSGGVASVIFTAYRAHNIRAIAYAAMMAGQSTNALYAARHLPEVFTPEILSVPTPPMVEWTEWQLVTLPHVLIHFG</sequence>
<reference evidence="1" key="1">
    <citation type="submission" date="2021-07" db="EMBL/GenBank/DDBJ databases">
        <title>Genome Resource of American Ginseng Black Spot Pathogen Alternaria panax.</title>
        <authorList>
            <person name="Qiu C."/>
            <person name="Wang W."/>
            <person name="Liu Z."/>
        </authorList>
    </citation>
    <scope>NUCLEOTIDE SEQUENCE</scope>
    <source>
        <strain evidence="1">BNCC115425</strain>
    </source>
</reference>
<evidence type="ECO:0000313" key="2">
    <source>
        <dbReference type="Proteomes" id="UP001199106"/>
    </source>
</evidence>
<proteinExistence type="predicted"/>
<gene>
    <name evidence="1" type="ORF">G6011_01237</name>
</gene>
<dbReference type="Proteomes" id="UP001199106">
    <property type="component" value="Unassembled WGS sequence"/>
</dbReference>
<dbReference type="PANTHER" id="PTHR45588:SF1">
    <property type="entry name" value="WW DOMAIN-CONTAINING PROTEIN"/>
    <property type="match status" value="1"/>
</dbReference>
<organism evidence="1 2">
    <name type="scientific">Alternaria panax</name>
    <dbReference type="NCBI Taxonomy" id="48097"/>
    <lineage>
        <taxon>Eukaryota</taxon>
        <taxon>Fungi</taxon>
        <taxon>Dikarya</taxon>
        <taxon>Ascomycota</taxon>
        <taxon>Pezizomycotina</taxon>
        <taxon>Dothideomycetes</taxon>
        <taxon>Pleosporomycetidae</taxon>
        <taxon>Pleosporales</taxon>
        <taxon>Pleosporineae</taxon>
        <taxon>Pleosporaceae</taxon>
        <taxon>Alternaria</taxon>
        <taxon>Alternaria sect. Panax</taxon>
    </lineage>
</organism>
<dbReference type="AlphaFoldDB" id="A0AAD4NUC9"/>
<keyword evidence="2" id="KW-1185">Reference proteome</keyword>
<accession>A0AAD4NUC9</accession>
<dbReference type="PANTHER" id="PTHR45588">
    <property type="entry name" value="TPR DOMAIN-CONTAINING PROTEIN"/>
    <property type="match status" value="1"/>
</dbReference>
<protein>
    <submittedName>
        <fullName evidence="1">Uncharacterized protein</fullName>
    </submittedName>
</protein>
<comment type="caution">
    <text evidence="1">The sequence shown here is derived from an EMBL/GenBank/DDBJ whole genome shotgun (WGS) entry which is preliminary data.</text>
</comment>
<name>A0AAD4NUC9_9PLEO</name>